<evidence type="ECO:0000256" key="2">
    <source>
        <dbReference type="ARBA" id="ARBA00005289"/>
    </source>
</evidence>
<comment type="similarity">
    <text evidence="2 9">Belongs to the inositol monophosphatase superfamily. CysQ family.</text>
</comment>
<dbReference type="HAMAP" id="MF_02095">
    <property type="entry name" value="CysQ"/>
    <property type="match status" value="1"/>
</dbReference>
<dbReference type="CDD" id="cd01638">
    <property type="entry name" value="CysQ"/>
    <property type="match status" value="1"/>
</dbReference>
<accession>A0ABS0SH61</accession>
<dbReference type="PRINTS" id="PR00377">
    <property type="entry name" value="IMPHPHTASES"/>
</dbReference>
<evidence type="ECO:0000256" key="5">
    <source>
        <dbReference type="ARBA" id="ARBA00022723"/>
    </source>
</evidence>
<feature type="binding site" evidence="9">
    <location>
        <position position="91"/>
    </location>
    <ligand>
        <name>Mg(2+)</name>
        <dbReference type="ChEBI" id="CHEBI:18420"/>
        <label>1</label>
    </ligand>
</feature>
<dbReference type="InterPro" id="IPR000760">
    <property type="entry name" value="Inositol_monophosphatase-like"/>
</dbReference>
<keyword evidence="7 9" id="KW-0460">Magnesium</keyword>
<feature type="binding site" evidence="9">
    <location>
        <position position="71"/>
    </location>
    <ligand>
        <name>substrate</name>
    </ligand>
</feature>
<dbReference type="RefSeq" id="WP_198477568.1">
    <property type="nucleotide sequence ID" value="NZ_JADGMQ010000012.1"/>
</dbReference>
<keyword evidence="11" id="KW-1185">Reference proteome</keyword>
<proteinExistence type="inferred from homology"/>
<dbReference type="NCBIfam" id="TIGR01331">
    <property type="entry name" value="bisphos_cysQ"/>
    <property type="match status" value="1"/>
</dbReference>
<dbReference type="PANTHER" id="PTHR43028">
    <property type="entry name" value="3'(2'),5'-BISPHOSPHATE NUCLEOTIDASE 1"/>
    <property type="match status" value="1"/>
</dbReference>
<feature type="binding site" evidence="9">
    <location>
        <position position="220"/>
    </location>
    <ligand>
        <name>substrate</name>
    </ligand>
</feature>
<gene>
    <name evidence="9 10" type="primary">cysQ</name>
    <name evidence="10" type="ORF">IOD40_15325</name>
</gene>
<dbReference type="Gene3D" id="3.30.540.10">
    <property type="entry name" value="Fructose-1,6-Bisphosphatase, subunit A, domain 1"/>
    <property type="match status" value="1"/>
</dbReference>
<evidence type="ECO:0000256" key="3">
    <source>
        <dbReference type="ARBA" id="ARBA00022475"/>
    </source>
</evidence>
<keyword evidence="6 9" id="KW-0378">Hydrolase</keyword>
<dbReference type="EC" id="3.1.3.7" evidence="9"/>
<feature type="binding site" evidence="9">
    <location>
        <position position="91"/>
    </location>
    <ligand>
        <name>Mg(2+)</name>
        <dbReference type="ChEBI" id="CHEBI:18420"/>
        <label>2</label>
    </ligand>
</feature>
<dbReference type="InterPro" id="IPR020583">
    <property type="entry name" value="Inositol_monoP_metal-BS"/>
</dbReference>
<dbReference type="PANTHER" id="PTHR43028:SF5">
    <property type="entry name" value="3'(2'),5'-BISPHOSPHATE NUCLEOTIDASE 1"/>
    <property type="match status" value="1"/>
</dbReference>
<organism evidence="10 11">
    <name type="scientific">Aquamicrobium zhengzhouense</name>
    <dbReference type="NCBI Taxonomy" id="2781738"/>
    <lineage>
        <taxon>Bacteria</taxon>
        <taxon>Pseudomonadati</taxon>
        <taxon>Pseudomonadota</taxon>
        <taxon>Alphaproteobacteria</taxon>
        <taxon>Hyphomicrobiales</taxon>
        <taxon>Phyllobacteriaceae</taxon>
        <taxon>Aquamicrobium</taxon>
    </lineage>
</organism>
<dbReference type="Gene3D" id="3.40.190.80">
    <property type="match status" value="1"/>
</dbReference>
<feature type="binding site" evidence="9">
    <location>
        <position position="220"/>
    </location>
    <ligand>
        <name>Mg(2+)</name>
        <dbReference type="ChEBI" id="CHEBI:18420"/>
        <label>2</label>
    </ligand>
</feature>
<keyword evidence="5 9" id="KW-0479">Metal-binding</keyword>
<comment type="caution">
    <text evidence="10">The sequence shown here is derived from an EMBL/GenBank/DDBJ whole genome shotgun (WGS) entry which is preliminary data.</text>
</comment>
<evidence type="ECO:0000256" key="7">
    <source>
        <dbReference type="ARBA" id="ARBA00022842"/>
    </source>
</evidence>
<protein>
    <recommendedName>
        <fullName evidence="9">3'(2'),5'-bisphosphate nucleotidase CysQ</fullName>
        <ecNumber evidence="9">3.1.3.7</ecNumber>
    </recommendedName>
    <alternativeName>
        <fullName evidence="9">3'(2'),5-bisphosphonucleoside 3'(2')-phosphohydrolase</fullName>
    </alternativeName>
    <alternativeName>
        <fullName evidence="9">3'-phosphoadenosine 5'-phosphate phosphatase</fullName>
        <shortName evidence="9">PAP phosphatase</shortName>
    </alternativeName>
</protein>
<comment type="function">
    <text evidence="9">Converts adenosine-3',5'-bisphosphate (PAP) to AMP.</text>
</comment>
<dbReference type="Proteomes" id="UP000601789">
    <property type="component" value="Unassembled WGS sequence"/>
</dbReference>
<sequence length="268" mass="29164">MLDHDTDAEILKFCEQLALDAGRRIMEIVHEGFSAELKMDSSPVTLADREAERIILEGLRSRYPQIPVVAEEEAAAGREPQNVGSVFFLVDPLDGTREFVRGGDDYTVNIGLVRAGVPVAGVIYAPARFALYSGAEGGAWEIPADAQHVAKDRRAIQVRSATEPLKIVASRSHNTPETDEFIARYKGAERMTVGSSLKFCLLASGQADLYPRMGRTMQWDTAAGDAILRAAGGITRELDGAPYRYGPGLTPGDEDFANRHFIAEGRLA</sequence>
<feature type="binding site" evidence="9">
    <location>
        <begin position="93"/>
        <end position="96"/>
    </location>
    <ligand>
        <name>substrate</name>
    </ligand>
</feature>
<comment type="catalytic activity">
    <reaction evidence="1 9">
        <text>adenosine 3',5'-bisphosphate + H2O = AMP + phosphate</text>
        <dbReference type="Rhea" id="RHEA:10040"/>
        <dbReference type="ChEBI" id="CHEBI:15377"/>
        <dbReference type="ChEBI" id="CHEBI:43474"/>
        <dbReference type="ChEBI" id="CHEBI:58343"/>
        <dbReference type="ChEBI" id="CHEBI:456215"/>
        <dbReference type="EC" id="3.1.3.7"/>
    </reaction>
</comment>
<feature type="binding site" evidence="9">
    <location>
        <position position="71"/>
    </location>
    <ligand>
        <name>Mg(2+)</name>
        <dbReference type="ChEBI" id="CHEBI:18420"/>
        <label>1</label>
    </ligand>
</feature>
<dbReference type="InterPro" id="IPR050725">
    <property type="entry name" value="CysQ/Inositol_MonoPase"/>
</dbReference>
<evidence type="ECO:0000313" key="10">
    <source>
        <dbReference type="EMBL" id="MBI1622031.1"/>
    </source>
</evidence>
<evidence type="ECO:0000256" key="9">
    <source>
        <dbReference type="HAMAP-Rule" id="MF_02095"/>
    </source>
</evidence>
<evidence type="ECO:0000256" key="4">
    <source>
        <dbReference type="ARBA" id="ARBA00022519"/>
    </source>
</evidence>
<keyword evidence="8 9" id="KW-0472">Membrane</keyword>
<dbReference type="Pfam" id="PF00459">
    <property type="entry name" value="Inositol_P"/>
    <property type="match status" value="1"/>
</dbReference>
<keyword evidence="4 9" id="KW-0997">Cell inner membrane</keyword>
<dbReference type="PROSITE" id="PS00629">
    <property type="entry name" value="IMP_1"/>
    <property type="match status" value="1"/>
</dbReference>
<dbReference type="InterPro" id="IPR006240">
    <property type="entry name" value="CysQ"/>
</dbReference>
<evidence type="ECO:0000256" key="1">
    <source>
        <dbReference type="ARBA" id="ARBA00001625"/>
    </source>
</evidence>
<dbReference type="InterPro" id="IPR020550">
    <property type="entry name" value="Inositol_monophosphatase_CS"/>
</dbReference>
<dbReference type="PROSITE" id="PS00630">
    <property type="entry name" value="IMP_2"/>
    <property type="match status" value="1"/>
</dbReference>
<comment type="subcellular location">
    <subcellularLocation>
        <location evidence="9">Cell inner membrane</location>
        <topology evidence="9">Peripheral membrane protein</topology>
        <orientation evidence="9">Cytoplasmic side</orientation>
    </subcellularLocation>
</comment>
<evidence type="ECO:0000313" key="11">
    <source>
        <dbReference type="Proteomes" id="UP000601789"/>
    </source>
</evidence>
<reference evidence="10 11" key="1">
    <citation type="submission" date="2020-10" db="EMBL/GenBank/DDBJ databases">
        <title>Aquamicrobium zhengzhouensis sp. nov., a exopolysaccharide producing bacterium isolated from farmland soil.</title>
        <authorList>
            <person name="Wang X."/>
        </authorList>
    </citation>
    <scope>NUCLEOTIDE SEQUENCE [LARGE SCALE GENOMIC DNA]</scope>
    <source>
        <strain evidence="11">cd-1</strain>
    </source>
</reference>
<dbReference type="EMBL" id="JADGMQ010000012">
    <property type="protein sequence ID" value="MBI1622031.1"/>
    <property type="molecule type" value="Genomic_DNA"/>
</dbReference>
<keyword evidence="3 9" id="KW-1003">Cell membrane</keyword>
<dbReference type="GO" id="GO:0008441">
    <property type="term" value="F:3'(2'),5'-bisphosphate nucleotidase activity"/>
    <property type="evidence" value="ECO:0007669"/>
    <property type="project" value="UniProtKB-EC"/>
</dbReference>
<feature type="binding site" evidence="9">
    <location>
        <position position="94"/>
    </location>
    <ligand>
        <name>Mg(2+)</name>
        <dbReference type="ChEBI" id="CHEBI:18420"/>
        <label>2</label>
    </ligand>
</feature>
<feature type="binding site" evidence="9">
    <location>
        <position position="93"/>
    </location>
    <ligand>
        <name>Mg(2+)</name>
        <dbReference type="ChEBI" id="CHEBI:18420"/>
        <label>1</label>
    </ligand>
</feature>
<evidence type="ECO:0000256" key="8">
    <source>
        <dbReference type="ARBA" id="ARBA00023136"/>
    </source>
</evidence>
<comment type="cofactor">
    <cofactor evidence="9">
        <name>Mg(2+)</name>
        <dbReference type="ChEBI" id="CHEBI:18420"/>
    </cofactor>
</comment>
<evidence type="ECO:0000256" key="6">
    <source>
        <dbReference type="ARBA" id="ARBA00022801"/>
    </source>
</evidence>
<dbReference type="SUPFAM" id="SSF56655">
    <property type="entry name" value="Carbohydrate phosphatase"/>
    <property type="match status" value="1"/>
</dbReference>
<name>A0ABS0SH61_9HYPH</name>